<organism evidence="1 2">
    <name type="scientific">Sistotremastrum niveocremeum HHB9708</name>
    <dbReference type="NCBI Taxonomy" id="1314777"/>
    <lineage>
        <taxon>Eukaryota</taxon>
        <taxon>Fungi</taxon>
        <taxon>Dikarya</taxon>
        <taxon>Basidiomycota</taxon>
        <taxon>Agaricomycotina</taxon>
        <taxon>Agaricomycetes</taxon>
        <taxon>Sistotremastrales</taxon>
        <taxon>Sistotremastraceae</taxon>
        <taxon>Sertulicium</taxon>
        <taxon>Sertulicium niveocremeum</taxon>
    </lineage>
</organism>
<dbReference type="AlphaFoldDB" id="A0A164VP36"/>
<reference evidence="1 2" key="1">
    <citation type="journal article" date="2016" name="Mol. Biol. Evol.">
        <title>Comparative Genomics of Early-Diverging Mushroom-Forming Fungi Provides Insights into the Origins of Lignocellulose Decay Capabilities.</title>
        <authorList>
            <person name="Nagy L.G."/>
            <person name="Riley R."/>
            <person name="Tritt A."/>
            <person name="Adam C."/>
            <person name="Daum C."/>
            <person name="Floudas D."/>
            <person name="Sun H."/>
            <person name="Yadav J.S."/>
            <person name="Pangilinan J."/>
            <person name="Larsson K.H."/>
            <person name="Matsuura K."/>
            <person name="Barry K."/>
            <person name="Labutti K."/>
            <person name="Kuo R."/>
            <person name="Ohm R.A."/>
            <person name="Bhattacharya S.S."/>
            <person name="Shirouzu T."/>
            <person name="Yoshinaga Y."/>
            <person name="Martin F.M."/>
            <person name="Grigoriev I.V."/>
            <person name="Hibbett D.S."/>
        </authorList>
    </citation>
    <scope>NUCLEOTIDE SEQUENCE [LARGE SCALE GENOMIC DNA]</scope>
    <source>
        <strain evidence="1 2">HHB9708</strain>
    </source>
</reference>
<evidence type="ECO:0000313" key="1">
    <source>
        <dbReference type="EMBL" id="KZS94328.1"/>
    </source>
</evidence>
<sequence length="70" mass="7934">MKIPYGNLPFGAEFIQRMCELVATTGFPDDMTDSKYQILYVDGILILPWVTEAGYLTLGYLTAQIVKRQD</sequence>
<dbReference type="EMBL" id="KV419404">
    <property type="protein sequence ID" value="KZS94328.1"/>
    <property type="molecule type" value="Genomic_DNA"/>
</dbReference>
<accession>A0A164VP36</accession>
<evidence type="ECO:0000313" key="2">
    <source>
        <dbReference type="Proteomes" id="UP000076722"/>
    </source>
</evidence>
<keyword evidence="2" id="KW-1185">Reference proteome</keyword>
<proteinExistence type="predicted"/>
<dbReference type="Proteomes" id="UP000076722">
    <property type="component" value="Unassembled WGS sequence"/>
</dbReference>
<gene>
    <name evidence="1" type="ORF">SISNIDRAFT_453209</name>
</gene>
<protein>
    <submittedName>
        <fullName evidence="1">Uncharacterized protein</fullName>
    </submittedName>
</protein>
<name>A0A164VP36_9AGAM</name>